<comment type="subcellular location">
    <subcellularLocation>
        <location evidence="1">Membrane</location>
        <topology evidence="1">Multi-pass membrane protein</topology>
    </subcellularLocation>
</comment>
<accession>A0AAV4Q0H3</accession>
<dbReference type="GO" id="GO:0022857">
    <property type="term" value="F:transmembrane transporter activity"/>
    <property type="evidence" value="ECO:0007669"/>
    <property type="project" value="InterPro"/>
</dbReference>
<feature type="transmembrane region" description="Helical" evidence="6">
    <location>
        <begin position="309"/>
        <end position="327"/>
    </location>
</feature>
<keyword evidence="3 6" id="KW-1133">Transmembrane helix</keyword>
<dbReference type="InterPro" id="IPR005828">
    <property type="entry name" value="MFS_sugar_transport-like"/>
</dbReference>
<evidence type="ECO:0000256" key="1">
    <source>
        <dbReference type="ARBA" id="ARBA00004141"/>
    </source>
</evidence>
<dbReference type="AlphaFoldDB" id="A0AAV4Q0H3"/>
<dbReference type="InterPro" id="IPR036259">
    <property type="entry name" value="MFS_trans_sf"/>
</dbReference>
<sequence>MDMFEVIGSFGPWQRRVFIIFFIINIVGMWQNLAITFFAPNMDFRCVEPSYEEDPGANETAFDNRCEVPANGSNASVPCSKWEYDTSFYSQTIVSEVMGPRVWKEWLISLTKSVYMLGFLISVFVFGQLSDSIGRLPAIVISYIITVVSMLLTLLSNSFVMFSVLRFLQALGRTALTTVGHGNDWPQHRTEVGIGIQLGWSIGFTTLAAVAWFFRHWFWFQLALSVPILPILFFYKMVPESPRWLLTKGRTQQLEKLLTKAAELNGKEIKGDLKEVITIGKKVEEKKKSTETILYVFRWPRMRNRALNVNYLWVVNSFMYYVLFWGIKKWGRRPTLIALMMVGGTACAAIAFVPLKLSWLSTSFAMVGKFCVTGSFGLMYLYTGELFPTVVRNVTLGSCSMCARIGSVLAPFVRELGKATHPAVPNILYGLLALSSGLLAFLLPETREQKLPDTLEEGENFGKIIESKNSQSTEKEAVAEDPPLFQRVHM</sequence>
<feature type="transmembrane region" description="Helical" evidence="6">
    <location>
        <begin position="219"/>
        <end position="238"/>
    </location>
</feature>
<evidence type="ECO:0000259" key="7">
    <source>
        <dbReference type="PROSITE" id="PS50850"/>
    </source>
</evidence>
<feature type="transmembrane region" description="Helical" evidence="6">
    <location>
        <begin position="106"/>
        <end position="126"/>
    </location>
</feature>
<keyword evidence="2 6" id="KW-0812">Transmembrane</keyword>
<feature type="region of interest" description="Disordered" evidence="5">
    <location>
        <begin position="466"/>
        <end position="490"/>
    </location>
</feature>
<feature type="transmembrane region" description="Helical" evidence="6">
    <location>
        <begin position="334"/>
        <end position="353"/>
    </location>
</feature>
<evidence type="ECO:0000256" key="3">
    <source>
        <dbReference type="ARBA" id="ARBA00022989"/>
    </source>
</evidence>
<keyword evidence="9" id="KW-1185">Reference proteome</keyword>
<dbReference type="Gene3D" id="1.20.1250.20">
    <property type="entry name" value="MFS general substrate transporter like domains"/>
    <property type="match status" value="1"/>
</dbReference>
<dbReference type="InterPro" id="IPR020846">
    <property type="entry name" value="MFS_dom"/>
</dbReference>
<dbReference type="PROSITE" id="PS50850">
    <property type="entry name" value="MFS"/>
    <property type="match status" value="1"/>
</dbReference>
<dbReference type="SUPFAM" id="SSF103473">
    <property type="entry name" value="MFS general substrate transporter"/>
    <property type="match status" value="1"/>
</dbReference>
<organism evidence="8 9">
    <name type="scientific">Caerostris darwini</name>
    <dbReference type="NCBI Taxonomy" id="1538125"/>
    <lineage>
        <taxon>Eukaryota</taxon>
        <taxon>Metazoa</taxon>
        <taxon>Ecdysozoa</taxon>
        <taxon>Arthropoda</taxon>
        <taxon>Chelicerata</taxon>
        <taxon>Arachnida</taxon>
        <taxon>Araneae</taxon>
        <taxon>Araneomorphae</taxon>
        <taxon>Entelegynae</taxon>
        <taxon>Araneoidea</taxon>
        <taxon>Araneidae</taxon>
        <taxon>Caerostris</taxon>
    </lineage>
</organism>
<keyword evidence="4 6" id="KW-0472">Membrane</keyword>
<feature type="transmembrane region" description="Helical" evidence="6">
    <location>
        <begin position="17"/>
        <end position="39"/>
    </location>
</feature>
<protein>
    <submittedName>
        <fullName evidence="8">Organic cation transporter protein</fullName>
    </submittedName>
</protein>
<evidence type="ECO:0000313" key="9">
    <source>
        <dbReference type="Proteomes" id="UP001054837"/>
    </source>
</evidence>
<dbReference type="PANTHER" id="PTHR24064">
    <property type="entry name" value="SOLUTE CARRIER FAMILY 22 MEMBER"/>
    <property type="match status" value="1"/>
</dbReference>
<proteinExistence type="predicted"/>
<dbReference type="GO" id="GO:0016020">
    <property type="term" value="C:membrane"/>
    <property type="evidence" value="ECO:0007669"/>
    <property type="project" value="UniProtKB-SubCell"/>
</dbReference>
<dbReference type="Pfam" id="PF00083">
    <property type="entry name" value="Sugar_tr"/>
    <property type="match status" value="1"/>
</dbReference>
<evidence type="ECO:0000256" key="4">
    <source>
        <dbReference type="ARBA" id="ARBA00023136"/>
    </source>
</evidence>
<evidence type="ECO:0000256" key="6">
    <source>
        <dbReference type="SAM" id="Phobius"/>
    </source>
</evidence>
<feature type="transmembrane region" description="Helical" evidence="6">
    <location>
        <begin position="194"/>
        <end position="214"/>
    </location>
</feature>
<reference evidence="8 9" key="1">
    <citation type="submission" date="2021-06" db="EMBL/GenBank/DDBJ databases">
        <title>Caerostris darwini draft genome.</title>
        <authorList>
            <person name="Kono N."/>
            <person name="Arakawa K."/>
        </authorList>
    </citation>
    <scope>NUCLEOTIDE SEQUENCE [LARGE SCALE GENOMIC DNA]</scope>
</reference>
<dbReference type="Proteomes" id="UP001054837">
    <property type="component" value="Unassembled WGS sequence"/>
</dbReference>
<feature type="transmembrane region" description="Helical" evidence="6">
    <location>
        <begin position="426"/>
        <end position="443"/>
    </location>
</feature>
<feature type="transmembrane region" description="Helical" evidence="6">
    <location>
        <begin position="138"/>
        <end position="162"/>
    </location>
</feature>
<comment type="caution">
    <text evidence="8">The sequence shown here is derived from an EMBL/GenBank/DDBJ whole genome shotgun (WGS) entry which is preliminary data.</text>
</comment>
<evidence type="ECO:0000313" key="8">
    <source>
        <dbReference type="EMBL" id="GIY03443.1"/>
    </source>
</evidence>
<name>A0AAV4Q0H3_9ARAC</name>
<feature type="transmembrane region" description="Helical" evidence="6">
    <location>
        <begin position="359"/>
        <end position="382"/>
    </location>
</feature>
<evidence type="ECO:0000256" key="2">
    <source>
        <dbReference type="ARBA" id="ARBA00022692"/>
    </source>
</evidence>
<feature type="domain" description="Major facilitator superfamily (MFS) profile" evidence="7">
    <location>
        <begin position="29"/>
        <end position="447"/>
    </location>
</feature>
<gene>
    <name evidence="8" type="primary">Orct</name>
    <name evidence="8" type="ORF">CDAR_28651</name>
</gene>
<dbReference type="EMBL" id="BPLQ01003810">
    <property type="protein sequence ID" value="GIY03443.1"/>
    <property type="molecule type" value="Genomic_DNA"/>
</dbReference>
<evidence type="ECO:0000256" key="5">
    <source>
        <dbReference type="SAM" id="MobiDB-lite"/>
    </source>
</evidence>